<dbReference type="Gene3D" id="1.20.140.30">
    <property type="entry name" value="MOB kinase activator"/>
    <property type="match status" value="1"/>
</dbReference>
<keyword evidence="5" id="KW-1185">Reference proteome</keyword>
<feature type="region of interest" description="Disordered" evidence="2">
    <location>
        <begin position="248"/>
        <end position="295"/>
    </location>
</feature>
<protein>
    <submittedName>
        <fullName evidence="3 4">Uncharacterized protein</fullName>
    </submittedName>
</protein>
<dbReference type="SUPFAM" id="SSF101152">
    <property type="entry name" value="Mob1/phocein"/>
    <property type="match status" value="1"/>
</dbReference>
<dbReference type="EMBL" id="KB305005">
    <property type="protein sequence ID" value="ELU01492.1"/>
    <property type="molecule type" value="Genomic_DNA"/>
</dbReference>
<feature type="binding site" evidence="1">
    <location>
        <position position="111"/>
    </location>
    <ligand>
        <name>Zn(2+)</name>
        <dbReference type="ChEBI" id="CHEBI:29105"/>
    </ligand>
</feature>
<feature type="binding site" evidence="1">
    <location>
        <position position="106"/>
    </location>
    <ligand>
        <name>Zn(2+)</name>
        <dbReference type="ChEBI" id="CHEBI:29105"/>
    </ligand>
</feature>
<keyword evidence="1" id="KW-0862">Zinc</keyword>
<dbReference type="EMBL" id="AMQN01001731">
    <property type="status" value="NOT_ANNOTATED_CDS"/>
    <property type="molecule type" value="Genomic_DNA"/>
</dbReference>
<feature type="binding site" evidence="1">
    <location>
        <position position="191"/>
    </location>
    <ligand>
        <name>Zn(2+)</name>
        <dbReference type="ChEBI" id="CHEBI:29105"/>
    </ligand>
</feature>
<dbReference type="STRING" id="283909.R7UE17"/>
<gene>
    <name evidence="3" type="ORF">CAPTEDRAFT_111431</name>
</gene>
<proteinExistence type="predicted"/>
<dbReference type="AlphaFoldDB" id="R7UE17"/>
<dbReference type="SMART" id="SM01388">
    <property type="entry name" value="Mob1_phocein"/>
    <property type="match status" value="1"/>
</dbReference>
<feature type="compositionally biased region" description="Basic and acidic residues" evidence="2">
    <location>
        <begin position="274"/>
        <end position="295"/>
    </location>
</feature>
<dbReference type="EnsemblMetazoa" id="CapteT111431">
    <property type="protein sequence ID" value="CapteP111431"/>
    <property type="gene ID" value="CapteG111431"/>
</dbReference>
<keyword evidence="1" id="KW-0479">Metal-binding</keyword>
<name>R7UE17_CAPTE</name>
<evidence type="ECO:0000313" key="4">
    <source>
        <dbReference type="EnsemblMetazoa" id="CapteP111431"/>
    </source>
</evidence>
<feature type="binding site" evidence="1">
    <location>
        <position position="186"/>
    </location>
    <ligand>
        <name>Zn(2+)</name>
        <dbReference type="ChEBI" id="CHEBI:29105"/>
    </ligand>
</feature>
<dbReference type="OMA" id="CNHSSER"/>
<dbReference type="InterPro" id="IPR005301">
    <property type="entry name" value="MOB_kinase_act_fam"/>
</dbReference>
<dbReference type="PANTHER" id="PTHR22599">
    <property type="entry name" value="MPS ONE BINDER KINASE ACTIVATOR-LIKE MOB"/>
    <property type="match status" value="1"/>
</dbReference>
<evidence type="ECO:0000313" key="5">
    <source>
        <dbReference type="Proteomes" id="UP000014760"/>
    </source>
</evidence>
<evidence type="ECO:0000256" key="1">
    <source>
        <dbReference type="PIRSR" id="PIRSR605301-1"/>
    </source>
</evidence>
<reference evidence="4" key="3">
    <citation type="submission" date="2015-06" db="UniProtKB">
        <authorList>
            <consortium name="EnsemblMetazoa"/>
        </authorList>
    </citation>
    <scope>IDENTIFICATION</scope>
</reference>
<dbReference type="InterPro" id="IPR036703">
    <property type="entry name" value="MOB_kinase_act_sf"/>
</dbReference>
<feature type="non-terminal residue" evidence="3">
    <location>
        <position position="1"/>
    </location>
</feature>
<dbReference type="Proteomes" id="UP000014760">
    <property type="component" value="Unassembled WGS sequence"/>
</dbReference>
<sequence length="295" mass="34023">VKLEKIPDYIRDTMEWFMGCYKSCFMAICLLKGRRKDKEATPMNIQDEECRQYLEDEFTNEQICDVDFCSLVELPHGLDYNEWLATHTITFFEHISLMYDTISEFCTSSGCCNMTGPANSSYVWEDSRGKKCKCSAPQYVDYVMSHSQTCVCDESVFPTKYGNLFPSSFESTVRKIHRLLFHVIAHIYHSHYKEIVQFKLHAHLNTLFLHFMAFSRHFKLLEDHKESECLDALYAKLVCANIARRHPDKPVESNGDASPVKSSGDCLPPPPSAHELEENKENLMEQSAEQHEASS</sequence>
<reference evidence="3 5" key="2">
    <citation type="journal article" date="2013" name="Nature">
        <title>Insights into bilaterian evolution from three spiralian genomes.</title>
        <authorList>
            <person name="Simakov O."/>
            <person name="Marletaz F."/>
            <person name="Cho S.J."/>
            <person name="Edsinger-Gonzales E."/>
            <person name="Havlak P."/>
            <person name="Hellsten U."/>
            <person name="Kuo D.H."/>
            <person name="Larsson T."/>
            <person name="Lv J."/>
            <person name="Arendt D."/>
            <person name="Savage R."/>
            <person name="Osoegawa K."/>
            <person name="de Jong P."/>
            <person name="Grimwood J."/>
            <person name="Chapman J.A."/>
            <person name="Shapiro H."/>
            <person name="Aerts A."/>
            <person name="Otillar R.P."/>
            <person name="Terry A.Y."/>
            <person name="Boore J.L."/>
            <person name="Grigoriev I.V."/>
            <person name="Lindberg D.R."/>
            <person name="Seaver E.C."/>
            <person name="Weisblat D.A."/>
            <person name="Putnam N.H."/>
            <person name="Rokhsar D.S."/>
        </authorList>
    </citation>
    <scope>NUCLEOTIDE SEQUENCE</scope>
    <source>
        <strain evidence="3 5">I ESC-2004</strain>
    </source>
</reference>
<organism evidence="3">
    <name type="scientific">Capitella teleta</name>
    <name type="common">Polychaete worm</name>
    <dbReference type="NCBI Taxonomy" id="283909"/>
    <lineage>
        <taxon>Eukaryota</taxon>
        <taxon>Metazoa</taxon>
        <taxon>Spiralia</taxon>
        <taxon>Lophotrochozoa</taxon>
        <taxon>Annelida</taxon>
        <taxon>Polychaeta</taxon>
        <taxon>Sedentaria</taxon>
        <taxon>Scolecida</taxon>
        <taxon>Capitellidae</taxon>
        <taxon>Capitella</taxon>
    </lineage>
</organism>
<accession>R7UE17</accession>
<dbReference type="Pfam" id="PF03637">
    <property type="entry name" value="Mob1_phocein"/>
    <property type="match status" value="1"/>
</dbReference>
<evidence type="ECO:0000256" key="2">
    <source>
        <dbReference type="SAM" id="MobiDB-lite"/>
    </source>
</evidence>
<evidence type="ECO:0000313" key="3">
    <source>
        <dbReference type="EMBL" id="ELU01492.1"/>
    </source>
</evidence>
<reference evidence="5" key="1">
    <citation type="submission" date="2012-12" db="EMBL/GenBank/DDBJ databases">
        <authorList>
            <person name="Hellsten U."/>
            <person name="Grimwood J."/>
            <person name="Chapman J.A."/>
            <person name="Shapiro H."/>
            <person name="Aerts A."/>
            <person name="Otillar R.P."/>
            <person name="Terry A.Y."/>
            <person name="Boore J.L."/>
            <person name="Simakov O."/>
            <person name="Marletaz F."/>
            <person name="Cho S.-J."/>
            <person name="Edsinger-Gonzales E."/>
            <person name="Havlak P."/>
            <person name="Kuo D.-H."/>
            <person name="Larsson T."/>
            <person name="Lv J."/>
            <person name="Arendt D."/>
            <person name="Savage R."/>
            <person name="Osoegawa K."/>
            <person name="de Jong P."/>
            <person name="Lindberg D.R."/>
            <person name="Seaver E.C."/>
            <person name="Weisblat D.A."/>
            <person name="Putnam N.H."/>
            <person name="Grigoriev I.V."/>
            <person name="Rokhsar D.S."/>
        </authorList>
    </citation>
    <scope>NUCLEOTIDE SEQUENCE</scope>
    <source>
        <strain evidence="5">I ESC-2004</strain>
    </source>
</reference>
<dbReference type="OrthoDB" id="8170117at2759"/>
<dbReference type="HOGENOM" id="CLU_038321_1_0_1"/>